<accession>A0ABR2SNV1</accession>
<proteinExistence type="predicted"/>
<feature type="region of interest" description="Disordered" evidence="1">
    <location>
        <begin position="149"/>
        <end position="170"/>
    </location>
</feature>
<feature type="compositionally biased region" description="Low complexity" evidence="1">
    <location>
        <begin position="149"/>
        <end position="166"/>
    </location>
</feature>
<dbReference type="EMBL" id="JBBPBN010000013">
    <property type="protein sequence ID" value="KAK9026618.1"/>
    <property type="molecule type" value="Genomic_DNA"/>
</dbReference>
<organism evidence="2 3">
    <name type="scientific">Hibiscus sabdariffa</name>
    <name type="common">roselle</name>
    <dbReference type="NCBI Taxonomy" id="183260"/>
    <lineage>
        <taxon>Eukaryota</taxon>
        <taxon>Viridiplantae</taxon>
        <taxon>Streptophyta</taxon>
        <taxon>Embryophyta</taxon>
        <taxon>Tracheophyta</taxon>
        <taxon>Spermatophyta</taxon>
        <taxon>Magnoliopsida</taxon>
        <taxon>eudicotyledons</taxon>
        <taxon>Gunneridae</taxon>
        <taxon>Pentapetalae</taxon>
        <taxon>rosids</taxon>
        <taxon>malvids</taxon>
        <taxon>Malvales</taxon>
        <taxon>Malvaceae</taxon>
        <taxon>Malvoideae</taxon>
        <taxon>Hibiscus</taxon>
    </lineage>
</organism>
<evidence type="ECO:0000256" key="1">
    <source>
        <dbReference type="SAM" id="MobiDB-lite"/>
    </source>
</evidence>
<protein>
    <submittedName>
        <fullName evidence="2">Uncharacterized protein</fullName>
    </submittedName>
</protein>
<reference evidence="2 3" key="1">
    <citation type="journal article" date="2024" name="G3 (Bethesda)">
        <title>Genome assembly of Hibiscus sabdariffa L. provides insights into metabolisms of medicinal natural products.</title>
        <authorList>
            <person name="Kim T."/>
        </authorList>
    </citation>
    <scope>NUCLEOTIDE SEQUENCE [LARGE SCALE GENOMIC DNA]</scope>
    <source>
        <strain evidence="2">TK-2024</strain>
        <tissue evidence="2">Old leaves</tissue>
    </source>
</reference>
<keyword evidence="3" id="KW-1185">Reference proteome</keyword>
<sequence length="266" mass="28892">MMFPLHSPNLHSYIVKRSQFASTTISFMARVFFHQDAAGQQVFSSVESCQDDVSCNKLSSTVSESVASVFSDTKPVDRADYSSTSHVPPPLSSEFKFPAKLLVYQRRPKVLLPIQQAESSSTSIQQPESLFCQYDELLSSQQTGSLFLSSQQSQSGSSQQHGESQQAEFCDHQESSSGFSAISNFPVGISQVSGSSSQVSNCLDDTSGQLSRIQECSIKESSSIQEVSEEVSEGVSGVSQESSSSVVSNVKVQHIDIHPHAFLRPS</sequence>
<comment type="caution">
    <text evidence="2">The sequence shown here is derived from an EMBL/GenBank/DDBJ whole genome shotgun (WGS) entry which is preliminary data.</text>
</comment>
<evidence type="ECO:0000313" key="3">
    <source>
        <dbReference type="Proteomes" id="UP001396334"/>
    </source>
</evidence>
<gene>
    <name evidence="2" type="ORF">V6N11_039453</name>
</gene>
<evidence type="ECO:0000313" key="2">
    <source>
        <dbReference type="EMBL" id="KAK9026618.1"/>
    </source>
</evidence>
<name>A0ABR2SNV1_9ROSI</name>
<dbReference type="Proteomes" id="UP001396334">
    <property type="component" value="Unassembled WGS sequence"/>
</dbReference>